<feature type="region of interest" description="Disordered" evidence="1">
    <location>
        <begin position="21"/>
        <end position="42"/>
    </location>
</feature>
<dbReference type="GeneID" id="31361052"/>
<proteinExistence type="predicted"/>
<dbReference type="EMBL" id="ADBJ01000025">
    <property type="protein sequence ID" value="EFA81577.1"/>
    <property type="molecule type" value="Genomic_DNA"/>
</dbReference>
<evidence type="ECO:0000256" key="1">
    <source>
        <dbReference type="SAM" id="MobiDB-lite"/>
    </source>
</evidence>
<feature type="compositionally biased region" description="Polar residues" evidence="1">
    <location>
        <begin position="31"/>
        <end position="42"/>
    </location>
</feature>
<reference evidence="2 3" key="1">
    <citation type="journal article" date="2011" name="Genome Res.">
        <title>Phylogeny-wide analysis of social amoeba genomes highlights ancient origins for complex intercellular communication.</title>
        <authorList>
            <person name="Heidel A.J."/>
            <person name="Lawal H.M."/>
            <person name="Felder M."/>
            <person name="Schilde C."/>
            <person name="Helps N.R."/>
            <person name="Tunggal B."/>
            <person name="Rivero F."/>
            <person name="John U."/>
            <person name="Schleicher M."/>
            <person name="Eichinger L."/>
            <person name="Platzer M."/>
            <person name="Noegel A.A."/>
            <person name="Schaap P."/>
            <person name="Gloeckner G."/>
        </authorList>
    </citation>
    <scope>NUCLEOTIDE SEQUENCE [LARGE SCALE GENOMIC DNA]</scope>
    <source>
        <strain evidence="3">ATCC 26659 / Pp 5 / PN500</strain>
    </source>
</reference>
<feature type="compositionally biased region" description="Basic and acidic residues" evidence="1">
    <location>
        <begin position="21"/>
        <end position="30"/>
    </location>
</feature>
<dbReference type="InParanoid" id="D3BAJ0"/>
<evidence type="ECO:0000313" key="3">
    <source>
        <dbReference type="Proteomes" id="UP000001396"/>
    </source>
</evidence>
<name>D3BAJ0_HETP5</name>
<dbReference type="Proteomes" id="UP000001396">
    <property type="component" value="Unassembled WGS sequence"/>
</dbReference>
<sequence length="42" mass="4743">MASSAIAYITTIKNKKNINQEHHPQHHTSEATHTNNIVVAEY</sequence>
<dbReference type="AlphaFoldDB" id="D3BAJ0"/>
<dbReference type="RefSeq" id="XP_020433694.1">
    <property type="nucleotide sequence ID" value="XM_020576445.1"/>
</dbReference>
<evidence type="ECO:0000313" key="2">
    <source>
        <dbReference type="EMBL" id="EFA81577.1"/>
    </source>
</evidence>
<organism evidence="2 3">
    <name type="scientific">Heterostelium pallidum (strain ATCC 26659 / Pp 5 / PN500)</name>
    <name type="common">Cellular slime mold</name>
    <name type="synonym">Polysphondylium pallidum</name>
    <dbReference type="NCBI Taxonomy" id="670386"/>
    <lineage>
        <taxon>Eukaryota</taxon>
        <taxon>Amoebozoa</taxon>
        <taxon>Evosea</taxon>
        <taxon>Eumycetozoa</taxon>
        <taxon>Dictyostelia</taxon>
        <taxon>Acytosteliales</taxon>
        <taxon>Acytosteliaceae</taxon>
        <taxon>Heterostelium</taxon>
    </lineage>
</organism>
<protein>
    <submittedName>
        <fullName evidence="2">Uncharacterized protein</fullName>
    </submittedName>
</protein>
<comment type="caution">
    <text evidence="2">The sequence shown here is derived from an EMBL/GenBank/DDBJ whole genome shotgun (WGS) entry which is preliminary data.</text>
</comment>
<gene>
    <name evidence="2" type="ORF">PPL_05568</name>
</gene>
<keyword evidence="3" id="KW-1185">Reference proteome</keyword>
<accession>D3BAJ0</accession>